<evidence type="ECO:0000313" key="2">
    <source>
        <dbReference type="EMBL" id="QRC90371.1"/>
    </source>
</evidence>
<dbReference type="VEuPathDB" id="FungiDB:JI435_097740"/>
<name>A0A7U2EP07_PHANO</name>
<proteinExistence type="predicted"/>
<gene>
    <name evidence="2" type="ORF">JI435_097740</name>
</gene>
<dbReference type="InterPro" id="IPR006680">
    <property type="entry name" value="Amidohydro-rel"/>
</dbReference>
<dbReference type="OrthoDB" id="2135488at2759"/>
<dbReference type="OMA" id="HTHCFDP"/>
<protein>
    <recommendedName>
        <fullName evidence="1">Amidohydrolase-related domain-containing protein</fullName>
    </recommendedName>
</protein>
<sequence>MPAASPDMDSWDCHVHCFDPAKYPYKTPRSYTPRPAPLGVLRQNLLTKNVMLVQATIERDFAGILAKLEDCRTAAFEFPGMVRGTILAGPEIFALSNEKVKRMHLLGIRCIRLHGSYGGSGHDLGWVQNELQALAALKPVREYGWAISAQLPLETWSHLKPFILSDPHLAGITIVADHVACATPTDYGSSALQDFLELLGSGRVYIKISALHRRSPSDIRAMEPVVCMLAQNAPQALLWGSDWPHVNTSHNDFEEGPLEGADASHELAVVKSWLSEKQKQCMLVENPRRVFGI</sequence>
<dbReference type="Gene3D" id="3.20.20.140">
    <property type="entry name" value="Metal-dependent hydrolases"/>
    <property type="match status" value="1"/>
</dbReference>
<dbReference type="GO" id="GO:0016787">
    <property type="term" value="F:hydrolase activity"/>
    <property type="evidence" value="ECO:0007669"/>
    <property type="project" value="InterPro"/>
</dbReference>
<dbReference type="EMBL" id="CP069023">
    <property type="protein sequence ID" value="QRC90371.1"/>
    <property type="molecule type" value="Genomic_DNA"/>
</dbReference>
<dbReference type="InterPro" id="IPR052358">
    <property type="entry name" value="Aro_Compnd_Degr_Hydrolases"/>
</dbReference>
<dbReference type="KEGG" id="pno:SNOG_09774"/>
<accession>A0A7U2EP07</accession>
<reference evidence="3" key="1">
    <citation type="journal article" date="2021" name="BMC Genomics">
        <title>Chromosome-level genome assembly and manually-curated proteome of model necrotroph Parastagonospora nodorum Sn15 reveals a genome-wide trove of candidate effector homologs, and redundancy of virulence-related functions within an accessory chromosome.</title>
        <authorList>
            <person name="Bertazzoni S."/>
            <person name="Jones D.A.B."/>
            <person name="Phan H.T."/>
            <person name="Tan K.-C."/>
            <person name="Hane J.K."/>
        </authorList>
    </citation>
    <scope>NUCLEOTIDE SEQUENCE [LARGE SCALE GENOMIC DNA]</scope>
    <source>
        <strain evidence="3">SN15 / ATCC MYA-4574 / FGSC 10173)</strain>
    </source>
</reference>
<keyword evidence="3" id="KW-1185">Reference proteome</keyword>
<evidence type="ECO:0000259" key="1">
    <source>
        <dbReference type="Pfam" id="PF04909"/>
    </source>
</evidence>
<dbReference type="PANTHER" id="PTHR35563">
    <property type="entry name" value="BARREL METAL-DEPENDENT HYDROLASE, PUTATIVE (AFU_ORTHOLOGUE AFUA_1G16240)-RELATED"/>
    <property type="match status" value="1"/>
</dbReference>
<dbReference type="InterPro" id="IPR032466">
    <property type="entry name" value="Metal_Hydrolase"/>
</dbReference>
<dbReference type="PANTHER" id="PTHR35563:SF2">
    <property type="entry name" value="BARREL METAL-DEPENDENT HYDROLASE, PUTATIVE (AFU_ORTHOLOGUE AFUA_1G16240)-RELATED"/>
    <property type="match status" value="1"/>
</dbReference>
<dbReference type="Pfam" id="PF04909">
    <property type="entry name" value="Amidohydro_2"/>
    <property type="match status" value="1"/>
</dbReference>
<organism evidence="2 3">
    <name type="scientific">Phaeosphaeria nodorum (strain SN15 / ATCC MYA-4574 / FGSC 10173)</name>
    <name type="common">Glume blotch fungus</name>
    <name type="synonym">Parastagonospora nodorum</name>
    <dbReference type="NCBI Taxonomy" id="321614"/>
    <lineage>
        <taxon>Eukaryota</taxon>
        <taxon>Fungi</taxon>
        <taxon>Dikarya</taxon>
        <taxon>Ascomycota</taxon>
        <taxon>Pezizomycotina</taxon>
        <taxon>Dothideomycetes</taxon>
        <taxon>Pleosporomycetidae</taxon>
        <taxon>Pleosporales</taxon>
        <taxon>Pleosporineae</taxon>
        <taxon>Phaeosphaeriaceae</taxon>
        <taxon>Parastagonospora</taxon>
    </lineage>
</organism>
<dbReference type="SUPFAM" id="SSF51556">
    <property type="entry name" value="Metallo-dependent hydrolases"/>
    <property type="match status" value="1"/>
</dbReference>
<feature type="domain" description="Amidohydrolase-related" evidence="1">
    <location>
        <begin position="11"/>
        <end position="293"/>
    </location>
</feature>
<dbReference type="AlphaFoldDB" id="A0A7U2EP07"/>
<dbReference type="RefSeq" id="XP_001800061.1">
    <property type="nucleotide sequence ID" value="XM_001800009.1"/>
</dbReference>
<dbReference type="Proteomes" id="UP000663193">
    <property type="component" value="Chromosome 1"/>
</dbReference>
<evidence type="ECO:0000313" key="3">
    <source>
        <dbReference type="Proteomes" id="UP000663193"/>
    </source>
</evidence>